<name>A0A061RT89_9CHLO</name>
<dbReference type="AlphaFoldDB" id="A0A061RT89"/>
<gene>
    <name evidence="1" type="ORF">TSPGSL018_27912</name>
</gene>
<sequence length="36" mass="3989">ARRSYGTTPGEQRFVTFTFQFESEIPAPVKTVGRAG</sequence>
<accession>A0A061RT89</accession>
<dbReference type="EMBL" id="GBEZ01012081">
    <property type="protein sequence ID" value="JAC73776.1"/>
    <property type="molecule type" value="Transcribed_RNA"/>
</dbReference>
<organism evidence="1">
    <name type="scientific">Tetraselmis sp. GSL018</name>
    <dbReference type="NCBI Taxonomy" id="582737"/>
    <lineage>
        <taxon>Eukaryota</taxon>
        <taxon>Viridiplantae</taxon>
        <taxon>Chlorophyta</taxon>
        <taxon>core chlorophytes</taxon>
        <taxon>Chlorodendrophyceae</taxon>
        <taxon>Chlorodendrales</taxon>
        <taxon>Chlorodendraceae</taxon>
        <taxon>Tetraselmis</taxon>
    </lineage>
</organism>
<protein>
    <submittedName>
        <fullName evidence="1">Uncharacterized protein</fullName>
    </submittedName>
</protein>
<evidence type="ECO:0000313" key="1">
    <source>
        <dbReference type="EMBL" id="JAC73776.1"/>
    </source>
</evidence>
<proteinExistence type="predicted"/>
<reference evidence="1" key="1">
    <citation type="submission" date="2014-05" db="EMBL/GenBank/DDBJ databases">
        <title>The transcriptome of the halophilic microalga Tetraselmis sp. GSL018 isolated from the Great Salt Lake, Utah.</title>
        <authorList>
            <person name="Jinkerson R.E."/>
            <person name="D'Adamo S."/>
            <person name="Posewitz M.C."/>
        </authorList>
    </citation>
    <scope>NUCLEOTIDE SEQUENCE</scope>
    <source>
        <strain evidence="1">GSL018</strain>
    </source>
</reference>
<feature type="non-terminal residue" evidence="1">
    <location>
        <position position="1"/>
    </location>
</feature>